<organism evidence="1 2">
    <name type="scientific">Desulfosporosinus metallidurans</name>
    <dbReference type="NCBI Taxonomy" id="1888891"/>
    <lineage>
        <taxon>Bacteria</taxon>
        <taxon>Bacillati</taxon>
        <taxon>Bacillota</taxon>
        <taxon>Clostridia</taxon>
        <taxon>Eubacteriales</taxon>
        <taxon>Desulfitobacteriaceae</taxon>
        <taxon>Desulfosporosinus</taxon>
    </lineage>
</organism>
<gene>
    <name evidence="1" type="ORF">DSOL_1471</name>
</gene>
<dbReference type="Proteomes" id="UP000186102">
    <property type="component" value="Unassembled WGS sequence"/>
</dbReference>
<evidence type="ECO:0000313" key="1">
    <source>
        <dbReference type="EMBL" id="OLN32720.1"/>
    </source>
</evidence>
<protein>
    <submittedName>
        <fullName evidence="1">Uncharacterized protein</fullName>
    </submittedName>
</protein>
<keyword evidence="2" id="KW-1185">Reference proteome</keyword>
<reference evidence="1 2" key="1">
    <citation type="submission" date="2016-09" db="EMBL/GenBank/DDBJ databases">
        <title>Complete genome of Desulfosporosinus sp. OL.</title>
        <authorList>
            <person name="Mardanov A."/>
            <person name="Beletsky A."/>
            <person name="Panova A."/>
            <person name="Karnachuk O."/>
            <person name="Ravin N."/>
        </authorList>
    </citation>
    <scope>NUCLEOTIDE SEQUENCE [LARGE SCALE GENOMIC DNA]</scope>
    <source>
        <strain evidence="1 2">OL</strain>
    </source>
</reference>
<name>A0A1Q8R001_9FIRM</name>
<sequence>MKNPCEPSEGLDFKQLYYTKLGSIGLRIIQHFKEGTQMVGQNYVGNITDGALKSVDRVSNDKDLGDIKK</sequence>
<dbReference type="AlphaFoldDB" id="A0A1Q8R001"/>
<evidence type="ECO:0000313" key="2">
    <source>
        <dbReference type="Proteomes" id="UP000186102"/>
    </source>
</evidence>
<dbReference type="RefSeq" id="WP_075364181.1">
    <property type="nucleotide sequence ID" value="NZ_MLBF01000007.1"/>
</dbReference>
<comment type="caution">
    <text evidence="1">The sequence shown here is derived from an EMBL/GenBank/DDBJ whole genome shotgun (WGS) entry which is preliminary data.</text>
</comment>
<proteinExistence type="predicted"/>
<dbReference type="EMBL" id="MLBF01000007">
    <property type="protein sequence ID" value="OLN32720.1"/>
    <property type="molecule type" value="Genomic_DNA"/>
</dbReference>
<accession>A0A1Q8R001</accession>